<dbReference type="InterPro" id="IPR025110">
    <property type="entry name" value="AMP-bd_C"/>
</dbReference>
<dbReference type="InterPro" id="IPR020845">
    <property type="entry name" value="AMP-binding_CS"/>
</dbReference>
<keyword evidence="4" id="KW-1185">Reference proteome</keyword>
<evidence type="ECO:0000313" key="3">
    <source>
        <dbReference type="EMBL" id="SMY11404.1"/>
    </source>
</evidence>
<reference evidence="4" key="1">
    <citation type="submission" date="2017-03" db="EMBL/GenBank/DDBJ databases">
        <authorList>
            <person name="Monnet C."/>
        </authorList>
    </citation>
    <scope>NUCLEOTIDE SEQUENCE [LARGE SCALE GENOMIC DNA]</scope>
    <source>
        <strain evidence="4">SJ5-8</strain>
    </source>
</reference>
<dbReference type="PANTHER" id="PTHR43767:SF1">
    <property type="entry name" value="NONRIBOSOMAL PEPTIDE SYNTHASE PES1 (EUROFUNG)-RELATED"/>
    <property type="match status" value="1"/>
</dbReference>
<dbReference type="PANTHER" id="PTHR43767">
    <property type="entry name" value="LONG-CHAIN-FATTY-ACID--COA LIGASE"/>
    <property type="match status" value="1"/>
</dbReference>
<dbReference type="Gene3D" id="3.30.300.30">
    <property type="match status" value="1"/>
</dbReference>
<protein>
    <submittedName>
        <fullName evidence="3">Long-chain acyl-CoA synthetase</fullName>
        <ecNumber evidence="3">6.2.1.-</ecNumber>
        <ecNumber evidence="3">6.2.1.3</ecNumber>
    </submittedName>
</protein>
<dbReference type="GO" id="GO:0004467">
    <property type="term" value="F:long-chain fatty acid-CoA ligase activity"/>
    <property type="evidence" value="ECO:0007669"/>
    <property type="project" value="UniProtKB-EC"/>
</dbReference>
<dbReference type="InterPro" id="IPR000873">
    <property type="entry name" value="AMP-dep_synth/lig_dom"/>
</dbReference>
<gene>
    <name evidence="3" type="ORF">BJEO58_00989</name>
</gene>
<organism evidence="3 4">
    <name type="scientific">Brevibacterium jeotgali</name>
    <dbReference type="NCBI Taxonomy" id="1262550"/>
    <lineage>
        <taxon>Bacteria</taxon>
        <taxon>Bacillati</taxon>
        <taxon>Actinomycetota</taxon>
        <taxon>Actinomycetes</taxon>
        <taxon>Micrococcales</taxon>
        <taxon>Brevibacteriaceae</taxon>
        <taxon>Brevibacterium</taxon>
    </lineage>
</organism>
<evidence type="ECO:0000259" key="1">
    <source>
        <dbReference type="Pfam" id="PF00501"/>
    </source>
</evidence>
<evidence type="ECO:0000313" key="4">
    <source>
        <dbReference type="Proteomes" id="UP000234462"/>
    </source>
</evidence>
<accession>A0A2H1L3C9</accession>
<sequence length="565" mass="61376">MSMARDWEVAAAELDGLRDLWPPEVPRTLSEPIPGGSLIDYLRKWADERPDTTAIHFYGRDITYAELDRSSAAFAGWLASQGVEPGDRVGVYLPNCPQFTIAFLGILRINAVHVPINPMFKNQELAYEVRDAGVSALLALPDFAPQIDEVRADLGTDLTVAYTQLGDMLESEAVPPAPFGPVDSQLPSDWAEILGHSPAEPIDVDPDALAALNYTGGTTGMPKGCEHTQAHMVYTGLAALAGQGRTPGTGRESALGFLPMFWIAGENLSLLVPIVDGSTVVMMTRWNAKAALELIESQRVTFMVGPADNYVEIMELPDFSAARAASLTTCNAVSFVRKLDPELRAQWRDATGVSLREASYGMTETHTSDTFVLGLGVDDQDLLSEPVYCGYPVPGTLIVVVDPDLRPVPVGTPGQILVRSPSLLTAYFEKPEDTRDTLVDGWLLTGDTGRFDEHGALTYLARTKEMIKVNGMSVFPSEVESFMRAHEAVERVAVAPRDDADTGQKPVAFIELREDSSASVDDIRAWAGRQMAGYKVPEVVLVDSMPMTATGKIRKVELIKALTHV</sequence>
<dbReference type="Proteomes" id="UP000234462">
    <property type="component" value="Unassembled WGS sequence"/>
</dbReference>
<dbReference type="InterPro" id="IPR042099">
    <property type="entry name" value="ANL_N_sf"/>
</dbReference>
<name>A0A2H1L3C9_9MICO</name>
<dbReference type="PROSITE" id="PS00455">
    <property type="entry name" value="AMP_BINDING"/>
    <property type="match status" value="1"/>
</dbReference>
<dbReference type="InterPro" id="IPR050237">
    <property type="entry name" value="ATP-dep_AMP-bd_enzyme"/>
</dbReference>
<dbReference type="Pfam" id="PF00501">
    <property type="entry name" value="AMP-binding"/>
    <property type="match status" value="1"/>
</dbReference>
<dbReference type="AlphaFoldDB" id="A0A2H1L3C9"/>
<evidence type="ECO:0000259" key="2">
    <source>
        <dbReference type="Pfam" id="PF13193"/>
    </source>
</evidence>
<dbReference type="InterPro" id="IPR045851">
    <property type="entry name" value="AMP-bd_C_sf"/>
</dbReference>
<dbReference type="Gene3D" id="3.40.50.12780">
    <property type="entry name" value="N-terminal domain of ligase-like"/>
    <property type="match status" value="1"/>
</dbReference>
<dbReference type="RefSeq" id="WP_219617073.1">
    <property type="nucleotide sequence ID" value="NZ_FXZM01000004.1"/>
</dbReference>
<dbReference type="EMBL" id="FXZM01000004">
    <property type="protein sequence ID" value="SMY11404.1"/>
    <property type="molecule type" value="Genomic_DNA"/>
</dbReference>
<feature type="domain" description="AMP-binding enzyme C-terminal" evidence="2">
    <location>
        <begin position="478"/>
        <end position="552"/>
    </location>
</feature>
<dbReference type="EC" id="6.2.1.-" evidence="3"/>
<dbReference type="SUPFAM" id="SSF56801">
    <property type="entry name" value="Acetyl-CoA synthetase-like"/>
    <property type="match status" value="1"/>
</dbReference>
<keyword evidence="3" id="KW-0436">Ligase</keyword>
<feature type="domain" description="AMP-dependent synthetase/ligase" evidence="1">
    <location>
        <begin position="43"/>
        <end position="428"/>
    </location>
</feature>
<dbReference type="Pfam" id="PF13193">
    <property type="entry name" value="AMP-binding_C"/>
    <property type="match status" value="1"/>
</dbReference>
<proteinExistence type="predicted"/>
<dbReference type="EC" id="6.2.1.3" evidence="3"/>